<evidence type="ECO:0000313" key="2">
    <source>
        <dbReference type="Proteomes" id="UP000653472"/>
    </source>
</evidence>
<name>A0A970B7U1_9GAMM</name>
<organism evidence="1 2">
    <name type="scientific">Solimonas marina</name>
    <dbReference type="NCBI Taxonomy" id="2714601"/>
    <lineage>
        <taxon>Bacteria</taxon>
        <taxon>Pseudomonadati</taxon>
        <taxon>Pseudomonadota</taxon>
        <taxon>Gammaproteobacteria</taxon>
        <taxon>Nevskiales</taxon>
        <taxon>Nevskiaceae</taxon>
        <taxon>Solimonas</taxon>
    </lineage>
</organism>
<proteinExistence type="predicted"/>
<reference evidence="1" key="1">
    <citation type="submission" date="2020-03" db="EMBL/GenBank/DDBJ databases">
        <title>Solimonas marina sp. nov., isolated from deep seawater of the Pacific Ocean.</title>
        <authorList>
            <person name="Liu X."/>
            <person name="Lai Q."/>
            <person name="Sun F."/>
            <person name="Gai Y."/>
            <person name="Li G."/>
            <person name="Shao Z."/>
        </authorList>
    </citation>
    <scope>NUCLEOTIDE SEQUENCE</scope>
    <source>
        <strain evidence="1">C16B3</strain>
    </source>
</reference>
<keyword evidence="2" id="KW-1185">Reference proteome</keyword>
<accession>A0A970B7U1</accession>
<evidence type="ECO:0000313" key="1">
    <source>
        <dbReference type="EMBL" id="NKF21579.1"/>
    </source>
</evidence>
<comment type="caution">
    <text evidence="1">The sequence shown here is derived from an EMBL/GenBank/DDBJ whole genome shotgun (WGS) entry which is preliminary data.</text>
</comment>
<dbReference type="Proteomes" id="UP000653472">
    <property type="component" value="Unassembled WGS sequence"/>
</dbReference>
<sequence length="143" mass="14903">MIKLKSGRQEIVSAILEVSATDPVAYGTAEDAFDVPANAILVGGDLTVLTPWDSGTTATFKLGDAADDDRYTAAAIDLKTAGRTALTLTGYKHTVNELLKALFAQTGTDATVGQCRIRIDYVVQGRAAFSQGLDSRGPGLPGA</sequence>
<gene>
    <name evidence="1" type="ORF">G7Y82_04560</name>
</gene>
<dbReference type="AlphaFoldDB" id="A0A970B7U1"/>
<protein>
    <submittedName>
        <fullName evidence="1">Uncharacterized protein</fullName>
    </submittedName>
</protein>
<dbReference type="RefSeq" id="WP_168146835.1">
    <property type="nucleotide sequence ID" value="NZ_JAAVXB010000002.1"/>
</dbReference>
<dbReference type="EMBL" id="JAAVXB010000002">
    <property type="protein sequence ID" value="NKF21579.1"/>
    <property type="molecule type" value="Genomic_DNA"/>
</dbReference>